<evidence type="ECO:0000256" key="8">
    <source>
        <dbReference type="PROSITE-ProRule" id="PRU00282"/>
    </source>
</evidence>
<dbReference type="GO" id="GO:0016020">
    <property type="term" value="C:membrane"/>
    <property type="evidence" value="ECO:0007669"/>
    <property type="project" value="UniProtKB-SubCell"/>
</dbReference>
<dbReference type="Proteomes" id="UP001163823">
    <property type="component" value="Chromosome 10"/>
</dbReference>
<evidence type="ECO:0000313" key="10">
    <source>
        <dbReference type="EMBL" id="KAJ7953845.1"/>
    </source>
</evidence>
<gene>
    <name evidence="10" type="ORF">O6P43_025491</name>
</gene>
<protein>
    <submittedName>
        <fullName evidence="10">Mitochondrial uncoupling protein 3</fullName>
    </submittedName>
</protein>
<dbReference type="InterPro" id="IPR018108">
    <property type="entry name" value="MCP_transmembrane"/>
</dbReference>
<reference evidence="10" key="1">
    <citation type="journal article" date="2023" name="Science">
        <title>Elucidation of the pathway for biosynthesis of saponin adjuvants from the soapbark tree.</title>
        <authorList>
            <person name="Reed J."/>
            <person name="Orme A."/>
            <person name="El-Demerdash A."/>
            <person name="Owen C."/>
            <person name="Martin L.B.B."/>
            <person name="Misra R.C."/>
            <person name="Kikuchi S."/>
            <person name="Rejzek M."/>
            <person name="Martin A.C."/>
            <person name="Harkess A."/>
            <person name="Leebens-Mack J."/>
            <person name="Louveau T."/>
            <person name="Stephenson M.J."/>
            <person name="Osbourn A."/>
        </authorList>
    </citation>
    <scope>NUCLEOTIDE SEQUENCE</scope>
    <source>
        <strain evidence="10">S10</strain>
    </source>
</reference>
<evidence type="ECO:0000256" key="2">
    <source>
        <dbReference type="ARBA" id="ARBA00006375"/>
    </source>
</evidence>
<dbReference type="PANTHER" id="PTHR45618">
    <property type="entry name" value="MITOCHONDRIAL DICARBOXYLATE CARRIER-RELATED"/>
    <property type="match status" value="1"/>
</dbReference>
<dbReference type="InterPro" id="IPR050391">
    <property type="entry name" value="Mito_Metabolite_Transporter"/>
</dbReference>
<evidence type="ECO:0000256" key="3">
    <source>
        <dbReference type="ARBA" id="ARBA00022448"/>
    </source>
</evidence>
<dbReference type="PROSITE" id="PS50920">
    <property type="entry name" value="SOLCAR"/>
    <property type="match status" value="1"/>
</dbReference>
<keyword evidence="4 8" id="KW-0812">Transmembrane</keyword>
<keyword evidence="3 9" id="KW-0813">Transport</keyword>
<dbReference type="InterPro" id="IPR023395">
    <property type="entry name" value="MCP_dom_sf"/>
</dbReference>
<sequence>MKRRHDYDDGHKKTNGKILLTSLSAMGAETTTFPMDLTKTRLQLHGESLSSTRPTNAFRVASKIVREQEPLGIYKVLGGVSGIIGQVVANPADLVKIRMQSDGRMASQGLEPGYSGPLDAFNKIIHAEGFRGLWQGVFSNLQGALVNMGELACYDHAKRFVIQNKILRIMFSPTH</sequence>
<keyword evidence="5" id="KW-0677">Repeat</keyword>
<evidence type="ECO:0000256" key="4">
    <source>
        <dbReference type="ARBA" id="ARBA00022692"/>
    </source>
</evidence>
<evidence type="ECO:0000256" key="9">
    <source>
        <dbReference type="RuleBase" id="RU000488"/>
    </source>
</evidence>
<keyword evidence="11" id="KW-1185">Reference proteome</keyword>
<dbReference type="AlphaFoldDB" id="A0AAD7LAP5"/>
<accession>A0AAD7LAP5</accession>
<evidence type="ECO:0000256" key="1">
    <source>
        <dbReference type="ARBA" id="ARBA00004141"/>
    </source>
</evidence>
<dbReference type="Gene3D" id="1.50.40.10">
    <property type="entry name" value="Mitochondrial carrier domain"/>
    <property type="match status" value="2"/>
</dbReference>
<keyword evidence="7 8" id="KW-0472">Membrane</keyword>
<comment type="similarity">
    <text evidence="2 9">Belongs to the mitochondrial carrier (TC 2.A.29) family.</text>
</comment>
<keyword evidence="6" id="KW-1133">Transmembrane helix</keyword>
<dbReference type="EMBL" id="JARAOO010000010">
    <property type="protein sequence ID" value="KAJ7953845.1"/>
    <property type="molecule type" value="Genomic_DNA"/>
</dbReference>
<evidence type="ECO:0000313" key="11">
    <source>
        <dbReference type="Proteomes" id="UP001163823"/>
    </source>
</evidence>
<comment type="caution">
    <text evidence="10">The sequence shown here is derived from an EMBL/GenBank/DDBJ whole genome shotgun (WGS) entry which is preliminary data.</text>
</comment>
<comment type="subcellular location">
    <subcellularLocation>
        <location evidence="1">Membrane</location>
        <topology evidence="1">Multi-pass membrane protein</topology>
    </subcellularLocation>
</comment>
<organism evidence="10 11">
    <name type="scientific">Quillaja saponaria</name>
    <name type="common">Soap bark tree</name>
    <dbReference type="NCBI Taxonomy" id="32244"/>
    <lineage>
        <taxon>Eukaryota</taxon>
        <taxon>Viridiplantae</taxon>
        <taxon>Streptophyta</taxon>
        <taxon>Embryophyta</taxon>
        <taxon>Tracheophyta</taxon>
        <taxon>Spermatophyta</taxon>
        <taxon>Magnoliopsida</taxon>
        <taxon>eudicotyledons</taxon>
        <taxon>Gunneridae</taxon>
        <taxon>Pentapetalae</taxon>
        <taxon>rosids</taxon>
        <taxon>fabids</taxon>
        <taxon>Fabales</taxon>
        <taxon>Quillajaceae</taxon>
        <taxon>Quillaja</taxon>
    </lineage>
</organism>
<evidence type="ECO:0000256" key="6">
    <source>
        <dbReference type="ARBA" id="ARBA00022989"/>
    </source>
</evidence>
<proteinExistence type="inferred from homology"/>
<dbReference type="KEGG" id="qsa:O6P43_025491"/>
<dbReference type="SUPFAM" id="SSF103506">
    <property type="entry name" value="Mitochondrial carrier"/>
    <property type="match status" value="1"/>
</dbReference>
<evidence type="ECO:0000256" key="5">
    <source>
        <dbReference type="ARBA" id="ARBA00022737"/>
    </source>
</evidence>
<dbReference type="Pfam" id="PF00153">
    <property type="entry name" value="Mito_carr"/>
    <property type="match status" value="2"/>
</dbReference>
<evidence type="ECO:0000256" key="7">
    <source>
        <dbReference type="ARBA" id="ARBA00023136"/>
    </source>
</evidence>
<feature type="repeat" description="Solcar" evidence="8">
    <location>
        <begin position="69"/>
        <end position="160"/>
    </location>
</feature>
<name>A0AAD7LAP5_QUISA</name>